<protein>
    <recommendedName>
        <fullName evidence="4">GLPGLI family protein</fullName>
    </recommendedName>
</protein>
<dbReference type="OrthoDB" id="1440774at2"/>
<accession>G5GCG2</accession>
<name>G5GCG2_9BACT</name>
<keyword evidence="3" id="KW-1185">Reference proteome</keyword>
<dbReference type="RefSeq" id="WP_009347712.1">
    <property type="nucleotide sequence ID" value="NZ_JH376830.1"/>
</dbReference>
<evidence type="ECO:0008006" key="4">
    <source>
        <dbReference type="Google" id="ProtNLM"/>
    </source>
</evidence>
<evidence type="ECO:0000256" key="1">
    <source>
        <dbReference type="SAM" id="SignalP"/>
    </source>
</evidence>
<comment type="caution">
    <text evidence="2">The sequence shown here is derived from an EMBL/GenBank/DDBJ whole genome shotgun (WGS) entry which is preliminary data.</text>
</comment>
<proteinExistence type="predicted"/>
<dbReference type="Pfam" id="PF09697">
    <property type="entry name" value="Porph_ging"/>
    <property type="match status" value="1"/>
</dbReference>
<reference evidence="2 3" key="1">
    <citation type="submission" date="2011-08" db="EMBL/GenBank/DDBJ databases">
        <title>The Genome Sequence of Prevotella sp. oral taxon 302 str. F0323.</title>
        <authorList>
            <consortium name="The Broad Institute Genome Sequencing Platform"/>
            <person name="Earl A."/>
            <person name="Ward D."/>
            <person name="Feldgarden M."/>
            <person name="Gevers D."/>
            <person name="Izard J."/>
            <person name="Blanton J.M."/>
            <person name="Baranova O.V."/>
            <person name="Tanner A.C."/>
            <person name="Dewhirst F.E."/>
            <person name="Young S.K."/>
            <person name="Zeng Q."/>
            <person name="Gargeya S."/>
            <person name="Fitzgerald M."/>
            <person name="Haas B."/>
            <person name="Abouelleil A."/>
            <person name="Alvarado L."/>
            <person name="Arachchi H.M."/>
            <person name="Berlin A."/>
            <person name="Brown A."/>
            <person name="Chapman S.B."/>
            <person name="Chen Z."/>
            <person name="Dunbar C."/>
            <person name="Freedman E."/>
            <person name="Gearin G."/>
            <person name="Gellesch M."/>
            <person name="Goldberg J."/>
            <person name="Griggs A."/>
            <person name="Gujja S."/>
            <person name="Heiman D."/>
            <person name="Howarth C."/>
            <person name="Larson L."/>
            <person name="Lui A."/>
            <person name="MacDonald P.J.P."/>
            <person name="Montmayeur A."/>
            <person name="Murphy C."/>
            <person name="Neiman D."/>
            <person name="Pearson M."/>
            <person name="Priest M."/>
            <person name="Roberts A."/>
            <person name="Saif S."/>
            <person name="Shea T."/>
            <person name="Shenoy N."/>
            <person name="Sisk P."/>
            <person name="Stolte C."/>
            <person name="Sykes S."/>
            <person name="Wortman J."/>
            <person name="Nusbaum C."/>
            <person name="Birren B."/>
        </authorList>
    </citation>
    <scope>NUCLEOTIDE SEQUENCE [LARGE SCALE GENOMIC DNA]</scope>
    <source>
        <strain evidence="2 3">F0323</strain>
    </source>
</reference>
<dbReference type="PATRIC" id="fig|679199.3.peg.1363"/>
<dbReference type="STRING" id="679199.HMPREF9332_01239"/>
<dbReference type="NCBIfam" id="TIGR01200">
    <property type="entry name" value="GLPGLI"/>
    <property type="match status" value="1"/>
</dbReference>
<organism evidence="2 3">
    <name type="scientific">Alloprevotella rava F0323</name>
    <dbReference type="NCBI Taxonomy" id="679199"/>
    <lineage>
        <taxon>Bacteria</taxon>
        <taxon>Pseudomonadati</taxon>
        <taxon>Bacteroidota</taxon>
        <taxon>Bacteroidia</taxon>
        <taxon>Bacteroidales</taxon>
        <taxon>Prevotellaceae</taxon>
        <taxon>Alloprevotella</taxon>
    </lineage>
</organism>
<feature type="chain" id="PRO_5003477114" description="GLPGLI family protein" evidence="1">
    <location>
        <begin position="19"/>
        <end position="266"/>
    </location>
</feature>
<dbReference type="eggNOG" id="ENOG5032Y7Q">
    <property type="taxonomic scope" value="Bacteria"/>
</dbReference>
<gene>
    <name evidence="2" type="ORF">HMPREF9332_01239</name>
</gene>
<dbReference type="Proteomes" id="UP000015993">
    <property type="component" value="Unassembled WGS sequence"/>
</dbReference>
<dbReference type="HOGENOM" id="CLU_066214_1_2_10"/>
<dbReference type="EMBL" id="ACZK01000022">
    <property type="protein sequence ID" value="EHG22741.1"/>
    <property type="molecule type" value="Genomic_DNA"/>
</dbReference>
<feature type="signal peptide" evidence="1">
    <location>
        <begin position="1"/>
        <end position="18"/>
    </location>
</feature>
<sequence length="266" mass="30434">MRIIMSVVLAFIAMLAPAQEVKMKPLAPIEVEVSYELDQLCDYSQEVGESDWREKSTLLLEIGKGMVHSYVVEEHHKLIDQFVMQRSKNRWRVTLFNVHALVGETFMAYPKVGELTQVVNLDAAGVFQYVEDIPDFKWKILSKSKVIMGYNCQCATTTFRGRDYEAWFTADIPLSCGPWKFHGLPGLILEVADVKNEFHFTVNGISQIKGKKISRCSMKRYVASNVVVLSKWKPYCIKTMVLTQPTMALTIVWAMAWKMKNNPIIL</sequence>
<evidence type="ECO:0000313" key="2">
    <source>
        <dbReference type="EMBL" id="EHG22741.1"/>
    </source>
</evidence>
<dbReference type="AlphaFoldDB" id="G5GCG2"/>
<evidence type="ECO:0000313" key="3">
    <source>
        <dbReference type="Proteomes" id="UP000015993"/>
    </source>
</evidence>
<keyword evidence="1" id="KW-0732">Signal</keyword>
<dbReference type="InterPro" id="IPR005901">
    <property type="entry name" value="GLPGLI"/>
</dbReference>